<accession>A0A4C2AAL0</accession>
<sequence length="109" mass="12568">MGVGGHISNYNILIRICGKQEALSNDVIKRRPRRPRPRHALSDARQHYSVYRVQNMCRPPHTRVVAAVKARPRPLHKTELVSYPVALFVNGRRGRPRPLRVRRLAVTSF</sequence>
<organism evidence="1 2">
    <name type="scientific">Eumeta variegata</name>
    <name type="common">Bagworm moth</name>
    <name type="synonym">Eumeta japonica</name>
    <dbReference type="NCBI Taxonomy" id="151549"/>
    <lineage>
        <taxon>Eukaryota</taxon>
        <taxon>Metazoa</taxon>
        <taxon>Ecdysozoa</taxon>
        <taxon>Arthropoda</taxon>
        <taxon>Hexapoda</taxon>
        <taxon>Insecta</taxon>
        <taxon>Pterygota</taxon>
        <taxon>Neoptera</taxon>
        <taxon>Endopterygota</taxon>
        <taxon>Lepidoptera</taxon>
        <taxon>Glossata</taxon>
        <taxon>Ditrysia</taxon>
        <taxon>Tineoidea</taxon>
        <taxon>Psychidae</taxon>
        <taxon>Oiketicinae</taxon>
        <taxon>Eumeta</taxon>
    </lineage>
</organism>
<proteinExistence type="predicted"/>
<name>A0A4C2AAL0_EUMVA</name>
<reference evidence="1 2" key="1">
    <citation type="journal article" date="2019" name="Commun. Biol.">
        <title>The bagworm genome reveals a unique fibroin gene that provides high tensile strength.</title>
        <authorList>
            <person name="Kono N."/>
            <person name="Nakamura H."/>
            <person name="Ohtoshi R."/>
            <person name="Tomita M."/>
            <person name="Numata K."/>
            <person name="Arakawa K."/>
        </authorList>
    </citation>
    <scope>NUCLEOTIDE SEQUENCE [LARGE SCALE GENOMIC DNA]</scope>
</reference>
<keyword evidence="2" id="KW-1185">Reference proteome</keyword>
<dbReference type="AlphaFoldDB" id="A0A4C2AAL0"/>
<comment type="caution">
    <text evidence="1">The sequence shown here is derived from an EMBL/GenBank/DDBJ whole genome shotgun (WGS) entry which is preliminary data.</text>
</comment>
<evidence type="ECO:0000313" key="2">
    <source>
        <dbReference type="Proteomes" id="UP000299102"/>
    </source>
</evidence>
<dbReference type="EMBL" id="BGZK01002700">
    <property type="protein sequence ID" value="GBP95917.1"/>
    <property type="molecule type" value="Genomic_DNA"/>
</dbReference>
<gene>
    <name evidence="1" type="ORF">EVAR_68099_1</name>
</gene>
<evidence type="ECO:0000313" key="1">
    <source>
        <dbReference type="EMBL" id="GBP95917.1"/>
    </source>
</evidence>
<dbReference type="Proteomes" id="UP000299102">
    <property type="component" value="Unassembled WGS sequence"/>
</dbReference>
<protein>
    <submittedName>
        <fullName evidence="1">Uncharacterized protein</fullName>
    </submittedName>
</protein>